<reference evidence="3 4" key="1">
    <citation type="submission" date="2024-10" db="EMBL/GenBank/DDBJ databases">
        <title>The Natural Products Discovery Center: Release of the First 8490 Sequenced Strains for Exploring Actinobacteria Biosynthetic Diversity.</title>
        <authorList>
            <person name="Kalkreuter E."/>
            <person name="Kautsar S.A."/>
            <person name="Yang D."/>
            <person name="Bader C.D."/>
            <person name="Teijaro C.N."/>
            <person name="Fluegel L."/>
            <person name="Davis C.M."/>
            <person name="Simpson J.R."/>
            <person name="Lauterbach L."/>
            <person name="Steele A.D."/>
            <person name="Gui C."/>
            <person name="Meng S."/>
            <person name="Li G."/>
            <person name="Viehrig K."/>
            <person name="Ye F."/>
            <person name="Su P."/>
            <person name="Kiefer A.F."/>
            <person name="Nichols A."/>
            <person name="Cepeda A.J."/>
            <person name="Yan W."/>
            <person name="Fan B."/>
            <person name="Jiang Y."/>
            <person name="Adhikari A."/>
            <person name="Zheng C.-J."/>
            <person name="Schuster L."/>
            <person name="Cowan T.M."/>
            <person name="Smanski M.J."/>
            <person name="Chevrette M.G."/>
            <person name="De Carvalho L.P.S."/>
            <person name="Shen B."/>
        </authorList>
    </citation>
    <scope>NUCLEOTIDE SEQUENCE [LARGE SCALE GENOMIC DNA]</scope>
    <source>
        <strain evidence="3 4">NPDC012605</strain>
    </source>
</reference>
<dbReference type="Gene3D" id="3.40.50.300">
    <property type="entry name" value="P-loop containing nucleotide triphosphate hydrolases"/>
    <property type="match status" value="1"/>
</dbReference>
<dbReference type="RefSeq" id="WP_388305077.1">
    <property type="nucleotide sequence ID" value="NZ_JBIBDZ010000001.1"/>
</dbReference>
<dbReference type="EMBL" id="JBIBDZ010000001">
    <property type="protein sequence ID" value="MFF5917669.1"/>
    <property type="molecule type" value="Genomic_DNA"/>
</dbReference>
<keyword evidence="4" id="KW-1185">Reference proteome</keyword>
<evidence type="ECO:0000259" key="2">
    <source>
        <dbReference type="Pfam" id="PF13191"/>
    </source>
</evidence>
<protein>
    <submittedName>
        <fullName evidence="3">AAA family ATPase</fullName>
    </submittedName>
</protein>
<organism evidence="3 4">
    <name type="scientific">Streptomyces flavochromogenes</name>
    <dbReference type="NCBI Taxonomy" id="68199"/>
    <lineage>
        <taxon>Bacteria</taxon>
        <taxon>Bacillati</taxon>
        <taxon>Actinomycetota</taxon>
        <taxon>Actinomycetes</taxon>
        <taxon>Kitasatosporales</taxon>
        <taxon>Streptomycetaceae</taxon>
        <taxon>Streptomyces</taxon>
    </lineage>
</organism>
<dbReference type="InterPro" id="IPR027417">
    <property type="entry name" value="P-loop_NTPase"/>
</dbReference>
<feature type="region of interest" description="Disordered" evidence="1">
    <location>
        <begin position="1"/>
        <end position="28"/>
    </location>
</feature>
<sequence length="1065" mass="117167">MTGSPEGTGRGEADQSLRALREAWEARPASEVAEFARRLARQKSPPPVARPALKEIRELAAVSGAVRPADLVGRKTDPDLRAETLGGIAAEFDQTVVDGRTAWTMRSAYRAATLRRLASTVVGLADALRRAEHVKTDPAGHVLRRLLAEEFHPDPDDGRLPGHVVGEATTAEVAQALLWAGGARDFSAIFARTAAVGHVESILRSYEGLLAQGVIGREREREVLKAFIEAETAMSDEDVPVLTLTGVGGTGKSTLLGEVLRPRLTALVTGRGAPAVVVIDLDRVAFRPDAEVELSFDVTRQLEVAWPELAGYLARARVQETWSRARRRELGSTIEGSSRSSASLEWRVGELLRNSSRAGAPVLLVLDTFEEWQRARPFAGPRDTWNDPEAVMAEWLDKLRRHMGLSGLRVVVSGRATFSRVPSAHIELGELDAAPVAELLIRLGVGKEVAPRLAAQVGGNPLTLHVAARFVGRLDSEERARFLDSDAMDTGLGQELRRAVLYDRFLAHIGDDRVRRLAHPGLVLRRVTPELVREVLAEPCGFPEMTTTEAADLVDRLVDEVWLVRRAADGSVRHVPEVRRAMLALMARDPDARDRILAIHARAADWYHPQDVDVMEPATTENVEAYYHRLMLETEHLTPAVDEWNVQMSSPDDRNYHIRFARELGESVSDLAPAVEAQLRLLRGDRLEPAQAALLPDGFWAHHVEVAGASFVELGEPEAAVGLLLHRPWPSEARRPEWVAQAFCDSARWDEFAEQARASDLRPSDRHEFVNLIVSEDEPARQRLLHPRSPGGGDQADELLGNFFLALGQVATGRAVADVRTPVRPGRPDRKTAISAGFPVDQLRQYAVCVLTGARLPWNEGAALFRDVAGLLVPDPGVMRAFGYLTLDRAFTDVAQELDELAERARAARPGAPGDLRSHDVLGGFAGRIARRGFEADALRRPIRPDALTALRGDNPELRPAIRKVLHEVAPGDDWLKSLGELATGLLPIPVADLRPDDLPFLSESGARSAFVTLVEYVDRSRVMSRFLSGARERHPDPWRLDGLIRAFDRWDDAHRTLLEGLTAT</sequence>
<comment type="caution">
    <text evidence="3">The sequence shown here is derived from an EMBL/GenBank/DDBJ whole genome shotgun (WGS) entry which is preliminary data.</text>
</comment>
<feature type="compositionally biased region" description="Basic and acidic residues" evidence="1">
    <location>
        <begin position="9"/>
        <end position="25"/>
    </location>
</feature>
<evidence type="ECO:0000313" key="4">
    <source>
        <dbReference type="Proteomes" id="UP001602370"/>
    </source>
</evidence>
<gene>
    <name evidence="3" type="ORF">ACFY8C_04905</name>
</gene>
<name>A0ABW6XJM7_9ACTN</name>
<proteinExistence type="predicted"/>
<feature type="domain" description="Orc1-like AAA ATPase" evidence="2">
    <location>
        <begin position="214"/>
        <end position="374"/>
    </location>
</feature>
<dbReference type="InterPro" id="IPR041664">
    <property type="entry name" value="AAA_16"/>
</dbReference>
<accession>A0ABW6XJM7</accession>
<evidence type="ECO:0000313" key="3">
    <source>
        <dbReference type="EMBL" id="MFF5917669.1"/>
    </source>
</evidence>
<dbReference type="Pfam" id="PF13191">
    <property type="entry name" value="AAA_16"/>
    <property type="match status" value="1"/>
</dbReference>
<dbReference type="Proteomes" id="UP001602370">
    <property type="component" value="Unassembled WGS sequence"/>
</dbReference>
<dbReference type="SUPFAM" id="SSF52540">
    <property type="entry name" value="P-loop containing nucleoside triphosphate hydrolases"/>
    <property type="match status" value="1"/>
</dbReference>
<evidence type="ECO:0000256" key="1">
    <source>
        <dbReference type="SAM" id="MobiDB-lite"/>
    </source>
</evidence>